<proteinExistence type="predicted"/>
<sequence length="518" mass="58273">MDKSTYKDQENPAPVKRVRILVDIPVSTAPFNSMTWTNSQGEQVELNVLQMEDESLPTPSTSSTQKIKLDSILRAVLFGMMENSGYTGGMSDFWGSDEQKNLTNGWATHVKKSKTDTEKFTPIQIFYKEIKVAMQVVDGLLRVVKMEKVGHEWKFNGWAGRNQKCSLSACISKCSVGKFCDAHAPRQSLLIQDMRATPPILALLNPSATTTPYTDSKIRQKLDECGIKKIRGGKEIEGGTEIHDLNIQLYDYVVKKRTDREETFFQIIGRWSFQDDNNKVQNSVFLGVSLLVMLKGGASLLNSKILFRAADLAWVKSFLNENWVTFNKGEELADGSTNPPGVSGEINRSLPYVYLGRNDEAEFYVGVQNQISLKCSGTKSPYHYKLKEETGMDRFEEDEDMPIFQSPIPTLLQHTKSVTKRSKFSPEEEDEFLKMENAANNYETLAHSAIKIGEMVGQTYKGALVKGTHKQMTHIDGAINIDDLKCIYAFLFETNLVISEGSQLEKGQDQKVVMNFVV</sequence>
<name>A0A226EL16_FOLCA</name>
<comment type="caution">
    <text evidence="1">The sequence shown here is derived from an EMBL/GenBank/DDBJ whole genome shotgun (WGS) entry which is preliminary data.</text>
</comment>
<reference evidence="1 2" key="1">
    <citation type="submission" date="2015-12" db="EMBL/GenBank/DDBJ databases">
        <title>The genome of Folsomia candida.</title>
        <authorList>
            <person name="Faddeeva A."/>
            <person name="Derks M.F."/>
            <person name="Anvar Y."/>
            <person name="Smit S."/>
            <person name="Van Straalen N."/>
            <person name="Roelofs D."/>
        </authorList>
    </citation>
    <scope>NUCLEOTIDE SEQUENCE [LARGE SCALE GENOMIC DNA]</scope>
    <source>
        <strain evidence="1 2">VU population</strain>
        <tissue evidence="1">Whole body</tissue>
    </source>
</reference>
<protein>
    <submittedName>
        <fullName evidence="1">Uncharacterized protein</fullName>
    </submittedName>
</protein>
<accession>A0A226EL16</accession>
<organism evidence="1 2">
    <name type="scientific">Folsomia candida</name>
    <name type="common">Springtail</name>
    <dbReference type="NCBI Taxonomy" id="158441"/>
    <lineage>
        <taxon>Eukaryota</taxon>
        <taxon>Metazoa</taxon>
        <taxon>Ecdysozoa</taxon>
        <taxon>Arthropoda</taxon>
        <taxon>Hexapoda</taxon>
        <taxon>Collembola</taxon>
        <taxon>Entomobryomorpha</taxon>
        <taxon>Isotomoidea</taxon>
        <taxon>Isotomidae</taxon>
        <taxon>Proisotominae</taxon>
        <taxon>Folsomia</taxon>
    </lineage>
</organism>
<gene>
    <name evidence="1" type="ORF">Fcan01_08297</name>
</gene>
<evidence type="ECO:0000313" key="1">
    <source>
        <dbReference type="EMBL" id="OXA58393.1"/>
    </source>
</evidence>
<dbReference type="Proteomes" id="UP000198287">
    <property type="component" value="Unassembled WGS sequence"/>
</dbReference>
<evidence type="ECO:0000313" key="2">
    <source>
        <dbReference type="Proteomes" id="UP000198287"/>
    </source>
</evidence>
<dbReference type="AlphaFoldDB" id="A0A226EL16"/>
<dbReference type="EMBL" id="LNIX01000003">
    <property type="protein sequence ID" value="OXA58393.1"/>
    <property type="molecule type" value="Genomic_DNA"/>
</dbReference>
<keyword evidence="2" id="KW-1185">Reference proteome</keyword>